<protein>
    <submittedName>
        <fullName evidence="1">Alpha/beta hydrolase</fullName>
    </submittedName>
</protein>
<keyword evidence="1" id="KW-0378">Hydrolase</keyword>
<dbReference type="Gene3D" id="3.40.50.1820">
    <property type="entry name" value="alpha/beta hydrolase"/>
    <property type="match status" value="1"/>
</dbReference>
<evidence type="ECO:0000313" key="2">
    <source>
        <dbReference type="Proteomes" id="UP001597508"/>
    </source>
</evidence>
<gene>
    <name evidence="1" type="ORF">ACFSRZ_11260</name>
</gene>
<reference evidence="2" key="1">
    <citation type="journal article" date="2019" name="Int. J. Syst. Evol. Microbiol.">
        <title>The Global Catalogue of Microorganisms (GCM) 10K type strain sequencing project: providing services to taxonomists for standard genome sequencing and annotation.</title>
        <authorList>
            <consortium name="The Broad Institute Genomics Platform"/>
            <consortium name="The Broad Institute Genome Sequencing Center for Infectious Disease"/>
            <person name="Wu L."/>
            <person name="Ma J."/>
        </authorList>
    </citation>
    <scope>NUCLEOTIDE SEQUENCE [LARGE SCALE GENOMIC DNA]</scope>
    <source>
        <strain evidence="2">KCTC 52127</strain>
    </source>
</reference>
<organism evidence="1 2">
    <name type="scientific">Pseudotenacibaculum haliotis</name>
    <dbReference type="NCBI Taxonomy" id="1862138"/>
    <lineage>
        <taxon>Bacteria</taxon>
        <taxon>Pseudomonadati</taxon>
        <taxon>Bacteroidota</taxon>
        <taxon>Flavobacteriia</taxon>
        <taxon>Flavobacteriales</taxon>
        <taxon>Flavobacteriaceae</taxon>
        <taxon>Pseudotenacibaculum</taxon>
    </lineage>
</organism>
<dbReference type="InterPro" id="IPR029058">
    <property type="entry name" value="AB_hydrolase_fold"/>
</dbReference>
<dbReference type="RefSeq" id="WP_379666659.1">
    <property type="nucleotide sequence ID" value="NZ_JBHULH010000004.1"/>
</dbReference>
<evidence type="ECO:0000313" key="1">
    <source>
        <dbReference type="EMBL" id="MFD2567954.1"/>
    </source>
</evidence>
<comment type="caution">
    <text evidence="1">The sequence shown here is derived from an EMBL/GenBank/DDBJ whole genome shotgun (WGS) entry which is preliminary data.</text>
</comment>
<dbReference type="Proteomes" id="UP001597508">
    <property type="component" value="Unassembled WGS sequence"/>
</dbReference>
<dbReference type="EMBL" id="JBHULH010000004">
    <property type="protein sequence ID" value="MFD2567954.1"/>
    <property type="molecule type" value="Genomic_DNA"/>
</dbReference>
<proteinExistence type="predicted"/>
<dbReference type="GO" id="GO:0016787">
    <property type="term" value="F:hydrolase activity"/>
    <property type="evidence" value="ECO:0007669"/>
    <property type="project" value="UniProtKB-KW"/>
</dbReference>
<name>A0ABW5LTN1_9FLAO</name>
<sequence length="218" mass="25577">MSKQHLYCFPGLGASSKIFEYISLPEDEFEIHLLEWKMPLSLNESIQEYATRICDEIKHENPILMGVSFGGMIVQEMSKIIPTERVIIVSSIKSHHELPNRLKVIRDTRAYKLFPAKIAENLEEYTKYFFGDFLKKRAELYKMYLSVRNADYMKWAIYNVLHWKQEAPSENIIHIQGTDDHVFPHKHIKDFIPVEKGTHAMILMKAKTISQIIRNHLT</sequence>
<keyword evidence="2" id="KW-1185">Reference proteome</keyword>
<accession>A0ABW5LTN1</accession>
<dbReference type="SUPFAM" id="SSF53474">
    <property type="entry name" value="alpha/beta-Hydrolases"/>
    <property type="match status" value="1"/>
</dbReference>